<feature type="compositionally biased region" description="Pro residues" evidence="3">
    <location>
        <begin position="420"/>
        <end position="430"/>
    </location>
</feature>
<protein>
    <recommendedName>
        <fullName evidence="8">Carbohydrate binding module xylan-binding domain-containing protein</fullName>
    </recommendedName>
</protein>
<evidence type="ECO:0000256" key="3">
    <source>
        <dbReference type="SAM" id="MobiDB-lite"/>
    </source>
</evidence>
<dbReference type="Gene3D" id="2.60.60.40">
    <property type="match status" value="2"/>
</dbReference>
<feature type="domain" description="Carbohydrate binding module xylan-binding" evidence="5">
    <location>
        <begin position="551"/>
        <end position="641"/>
    </location>
</feature>
<feature type="region of interest" description="Disordered" evidence="3">
    <location>
        <begin position="304"/>
        <end position="341"/>
    </location>
</feature>
<keyword evidence="2" id="KW-0326">Glycosidase</keyword>
<evidence type="ECO:0000313" key="6">
    <source>
        <dbReference type="EMBL" id="PPQ27550.1"/>
    </source>
</evidence>
<dbReference type="InterPro" id="IPR031768">
    <property type="entry name" value="CBM60_xylan-bd"/>
</dbReference>
<dbReference type="Gene3D" id="3.20.20.80">
    <property type="entry name" value="Glycosidases"/>
    <property type="match status" value="1"/>
</dbReference>
<comment type="caution">
    <text evidence="6">The sequence shown here is derived from an EMBL/GenBank/DDBJ whole genome shotgun (WGS) entry which is preliminary data.</text>
</comment>
<gene>
    <name evidence="6" type="ORF">CCS01_26905</name>
</gene>
<dbReference type="SUPFAM" id="SSF51445">
    <property type="entry name" value="(Trans)glycosidases"/>
    <property type="match status" value="1"/>
</dbReference>
<organism evidence="6 7">
    <name type="scientific">Rhodopila globiformis</name>
    <name type="common">Rhodopseudomonas globiformis</name>
    <dbReference type="NCBI Taxonomy" id="1071"/>
    <lineage>
        <taxon>Bacteria</taxon>
        <taxon>Pseudomonadati</taxon>
        <taxon>Pseudomonadota</taxon>
        <taxon>Alphaproteobacteria</taxon>
        <taxon>Acetobacterales</taxon>
        <taxon>Acetobacteraceae</taxon>
        <taxon>Rhodopila</taxon>
    </lineage>
</organism>
<dbReference type="GO" id="GO:0004553">
    <property type="term" value="F:hydrolase activity, hydrolyzing O-glycosyl compounds"/>
    <property type="evidence" value="ECO:0007669"/>
    <property type="project" value="InterPro"/>
</dbReference>
<keyword evidence="7" id="KW-1185">Reference proteome</keyword>
<dbReference type="AlphaFoldDB" id="A0A2S6MYX3"/>
<evidence type="ECO:0000259" key="5">
    <source>
        <dbReference type="Pfam" id="PF16841"/>
    </source>
</evidence>
<evidence type="ECO:0000256" key="1">
    <source>
        <dbReference type="ARBA" id="ARBA00022801"/>
    </source>
</evidence>
<evidence type="ECO:0000256" key="2">
    <source>
        <dbReference type="ARBA" id="ARBA00023295"/>
    </source>
</evidence>
<dbReference type="PANTHER" id="PTHR34142:SF1">
    <property type="entry name" value="GLYCOSIDE HYDROLASE FAMILY 5 DOMAIN-CONTAINING PROTEIN"/>
    <property type="match status" value="1"/>
</dbReference>
<dbReference type="PANTHER" id="PTHR34142">
    <property type="entry name" value="ENDO-BETA-1,4-GLUCANASE A"/>
    <property type="match status" value="1"/>
</dbReference>
<evidence type="ECO:0008006" key="8">
    <source>
        <dbReference type="Google" id="ProtNLM"/>
    </source>
</evidence>
<sequence length="659" mass="66891">MSTATGQFYDSNGQIIDPNGQVYVARGVNVGIDVQVPASQLLADFPGLNFVRLAINTYPTPASIAAYVNSLTSQGIVVELEDHTTSTGSDGGGGVGSVFTGQELTNELNWYSSVASYFKNNPYVWFGTDNEPPGPGAALSTWQQQTYDAIRNTGNTSPIMLEAGISATPMGGPLSSQLTASDYSGMTSVIWDIHSYGWVSNYSTNQSTVSSALATTVQEAHSITSADGTIPVIIGEYGNSTTGVTIDANANQVITAIQSAVENGTVSGSAAWIAHTGAPGDGLLNSNYSLTSYGQQVAAGIAAEAASETPTTPPSSGGGSGGGSGSGSGGGTTTATPSANDTVVTAGSSAAITDASGNTWTIANGVVQENGQAAGYSSGVTELAYVNGTVWQENAAGNWWGWSNGGWNTGNGTSTSPLPTSTPPSSPPPSTTSTITLNVSEDAYQGDAQFIVKVDGTQVGGTMIASALHSSGDSNVFVLTGNWASGSHQVAIQFLNDAYGGTASTDRNLYVNAIAFNGQTESGTSAALYTNSTRTFSVGGSVAAASGPADTVTVHLSEDAYNGNAQFQLLVDGKVVTTPQQVVALHAAGAWEDLTFSGNFGAGNHTIGVQFTNDAYGGTASTDRNLYVNGIDVNGTHYGSGVSALYSNGTATFAIATTH</sequence>
<feature type="region of interest" description="Disordered" evidence="3">
    <location>
        <begin position="402"/>
        <end position="433"/>
    </location>
</feature>
<dbReference type="Pfam" id="PF16841">
    <property type="entry name" value="CBM60"/>
    <property type="match status" value="2"/>
</dbReference>
<proteinExistence type="predicted"/>
<accession>A0A2S6MYX3</accession>
<dbReference type="InterPro" id="IPR001547">
    <property type="entry name" value="Glyco_hydro_5"/>
</dbReference>
<feature type="compositionally biased region" description="Gly residues" evidence="3">
    <location>
        <begin position="316"/>
        <end position="332"/>
    </location>
</feature>
<evidence type="ECO:0000259" key="4">
    <source>
        <dbReference type="Pfam" id="PF00150"/>
    </source>
</evidence>
<dbReference type="RefSeq" id="WP_104521915.1">
    <property type="nucleotide sequence ID" value="NZ_NHRY01000257.1"/>
</dbReference>
<feature type="domain" description="Glycoside hydrolase family 5" evidence="4">
    <location>
        <begin position="62"/>
        <end position="260"/>
    </location>
</feature>
<dbReference type="Pfam" id="PF00150">
    <property type="entry name" value="Cellulase"/>
    <property type="match status" value="1"/>
</dbReference>
<dbReference type="Proteomes" id="UP000239724">
    <property type="component" value="Unassembled WGS sequence"/>
</dbReference>
<dbReference type="InterPro" id="IPR017853">
    <property type="entry name" value="GH"/>
</dbReference>
<dbReference type="OrthoDB" id="7279826at2"/>
<feature type="compositionally biased region" description="Low complexity" evidence="3">
    <location>
        <begin position="410"/>
        <end position="419"/>
    </location>
</feature>
<evidence type="ECO:0000313" key="7">
    <source>
        <dbReference type="Proteomes" id="UP000239724"/>
    </source>
</evidence>
<dbReference type="EMBL" id="NHRY01000257">
    <property type="protein sequence ID" value="PPQ27550.1"/>
    <property type="molecule type" value="Genomic_DNA"/>
</dbReference>
<dbReference type="GO" id="GO:0000272">
    <property type="term" value="P:polysaccharide catabolic process"/>
    <property type="evidence" value="ECO:0007669"/>
    <property type="project" value="InterPro"/>
</dbReference>
<reference evidence="6 7" key="1">
    <citation type="journal article" date="2018" name="Arch. Microbiol.">
        <title>New insights into the metabolic potential of the phototrophic purple bacterium Rhodopila globiformis DSM 161(T) from its draft genome sequence and evidence for a vanadium-dependent nitrogenase.</title>
        <authorList>
            <person name="Imhoff J.F."/>
            <person name="Rahn T."/>
            <person name="Kunzel S."/>
            <person name="Neulinger S.C."/>
        </authorList>
    </citation>
    <scope>NUCLEOTIDE SEQUENCE [LARGE SCALE GENOMIC DNA]</scope>
    <source>
        <strain evidence="6 7">DSM 161</strain>
    </source>
</reference>
<keyword evidence="1" id="KW-0378">Hydrolase</keyword>
<name>A0A2S6MYX3_RHOGL</name>
<feature type="domain" description="Carbohydrate binding module xylan-binding" evidence="5">
    <location>
        <begin position="434"/>
        <end position="523"/>
    </location>
</feature>